<keyword evidence="2" id="KW-1185">Reference proteome</keyword>
<dbReference type="EMBL" id="CM056743">
    <property type="protein sequence ID" value="KAJ8671369.1"/>
    <property type="molecule type" value="Genomic_DNA"/>
</dbReference>
<gene>
    <name evidence="1" type="ORF">QAD02_002628</name>
</gene>
<comment type="caution">
    <text evidence="1">The sequence shown here is derived from an EMBL/GenBank/DDBJ whole genome shotgun (WGS) entry which is preliminary data.</text>
</comment>
<reference evidence="1" key="1">
    <citation type="submission" date="2023-04" db="EMBL/GenBank/DDBJ databases">
        <title>A chromosome-level genome assembly of the parasitoid wasp Eretmocerus hayati.</title>
        <authorList>
            <person name="Zhong Y."/>
            <person name="Liu S."/>
            <person name="Liu Y."/>
        </authorList>
    </citation>
    <scope>NUCLEOTIDE SEQUENCE</scope>
    <source>
        <strain evidence="1">ZJU_SS_LIU_2023</strain>
    </source>
</reference>
<sequence>MFEADVYEKVIVTDVVLGSSDKSSSANAAEVDISNNKINVANSDESSTAKTTERFISDDKISVFSREVPRKGQNCSGSHLKRCYDMEELKKHPALILEFTGLENYEKFLTVYYSLRRKVQKIKIKGNGSHCHSSSENQFLPTSWKLRKNCTDIEPAAHFNITKFAVGNIPKTWVIFMAKQWSIIDLYPCRDLGQYHMSQRLKEDFQRLQ</sequence>
<evidence type="ECO:0000313" key="1">
    <source>
        <dbReference type="EMBL" id="KAJ8671369.1"/>
    </source>
</evidence>
<organism evidence="1 2">
    <name type="scientific">Eretmocerus hayati</name>
    <dbReference type="NCBI Taxonomy" id="131215"/>
    <lineage>
        <taxon>Eukaryota</taxon>
        <taxon>Metazoa</taxon>
        <taxon>Ecdysozoa</taxon>
        <taxon>Arthropoda</taxon>
        <taxon>Hexapoda</taxon>
        <taxon>Insecta</taxon>
        <taxon>Pterygota</taxon>
        <taxon>Neoptera</taxon>
        <taxon>Endopterygota</taxon>
        <taxon>Hymenoptera</taxon>
        <taxon>Apocrita</taxon>
        <taxon>Proctotrupomorpha</taxon>
        <taxon>Chalcidoidea</taxon>
        <taxon>Aphelinidae</taxon>
        <taxon>Aphelininae</taxon>
        <taxon>Eretmocerus</taxon>
    </lineage>
</organism>
<protein>
    <submittedName>
        <fullName evidence="1">Uncharacterized protein</fullName>
    </submittedName>
</protein>
<accession>A0ACC2NJQ6</accession>
<proteinExistence type="predicted"/>
<dbReference type="Proteomes" id="UP001239111">
    <property type="component" value="Chromosome 3"/>
</dbReference>
<evidence type="ECO:0000313" key="2">
    <source>
        <dbReference type="Proteomes" id="UP001239111"/>
    </source>
</evidence>
<name>A0ACC2NJQ6_9HYME</name>